<gene>
    <name evidence="4" type="ORF">P7I32_00965</name>
</gene>
<protein>
    <submittedName>
        <fullName evidence="4">LysM peptidoglycan-binding domain-containing protein</fullName>
    </submittedName>
</protein>
<dbReference type="InterPro" id="IPR018392">
    <property type="entry name" value="LysM"/>
</dbReference>
<comment type="caution">
    <text evidence="4">The sequence shown here is derived from an EMBL/GenBank/DDBJ whole genome shotgun (WGS) entry which is preliminary data.</text>
</comment>
<dbReference type="SUPFAM" id="SSF54106">
    <property type="entry name" value="LysM domain"/>
    <property type="match status" value="1"/>
</dbReference>
<feature type="domain" description="LysM" evidence="3">
    <location>
        <begin position="58"/>
        <end position="102"/>
    </location>
</feature>
<sequence>MKKFNGKIVKTLALLATIFTAGALSNQVSASEETASPISASVWVARTPEQIKADITGNEYTIVWGDTLSAISKATNITIERLAQWNNIYNIDLIYAGNKLVFDGNVVSLKDAEGNAISQAVIQDTDKIDPTKPIGGGSNTNPGNSNNGSNVSTKPTPPATDNGSGDGSTKPTPPATDNGSGDGSTKPTPPATDNGSGGDNGSTNPPADREFEVTVVAENEEITRLRVGPFLTTDEVAAWLLENYVGLVSDLQIYLEGNYIYIEFNIPTPDNGGATDREIVVEVVYENSYYTRLRVGPFLSNEEATAWKHENYPEVVKGHEVHFVGDYIYIDFGVGNKDNGGAIDREITITVVYENSYYTQLRVGPFLNTTEASAWLRENYPDVVKGYAVYPEGDYIYIEFGTSSHGTGGDNGTDGGGTDVDGGDNGTDGGGTDVDGGDNGTDGGGTDVDSGDNETDGGGTDVDGGDNGTDGGGTDVDGGEDGSGDGETDVNIPVNLGNSGIFAATSAEASASAYSLWAEGKFLEFTRFVIRPALNANGDPIGFTVDFY</sequence>
<feature type="compositionally biased region" description="Gly residues" evidence="1">
    <location>
        <begin position="456"/>
        <end position="476"/>
    </location>
</feature>
<dbReference type="RefSeq" id="WP_311903433.1">
    <property type="nucleotide sequence ID" value="NZ_JARQDV010000001.1"/>
</dbReference>
<feature type="compositionally biased region" description="Polar residues" evidence="1">
    <location>
        <begin position="159"/>
        <end position="186"/>
    </location>
</feature>
<feature type="chain" id="PRO_5043757057" evidence="2">
    <location>
        <begin position="31"/>
        <end position="548"/>
    </location>
</feature>
<dbReference type="AlphaFoldDB" id="A0AAW8UKM0"/>
<dbReference type="InterPro" id="IPR036779">
    <property type="entry name" value="LysM_dom_sf"/>
</dbReference>
<dbReference type="Proteomes" id="UP001268896">
    <property type="component" value="Unassembled WGS sequence"/>
</dbReference>
<dbReference type="PROSITE" id="PS51782">
    <property type="entry name" value="LYSM"/>
    <property type="match status" value="1"/>
</dbReference>
<feature type="signal peptide" evidence="2">
    <location>
        <begin position="1"/>
        <end position="30"/>
    </location>
</feature>
<reference evidence="4" key="1">
    <citation type="submission" date="2023-03" db="EMBL/GenBank/DDBJ databases">
        <authorList>
            <person name="Shen W."/>
            <person name="Cai J."/>
        </authorList>
    </citation>
    <scope>NUCLEOTIDE SEQUENCE</scope>
    <source>
        <strain evidence="4">K72-2</strain>
    </source>
</reference>
<feature type="region of interest" description="Disordered" evidence="1">
    <location>
        <begin position="123"/>
        <end position="208"/>
    </location>
</feature>
<feature type="compositionally biased region" description="Acidic residues" evidence="1">
    <location>
        <begin position="477"/>
        <end position="488"/>
    </location>
</feature>
<accession>A0AAW8UKM0</accession>
<proteinExistence type="predicted"/>
<evidence type="ECO:0000313" key="5">
    <source>
        <dbReference type="Proteomes" id="UP001268896"/>
    </source>
</evidence>
<dbReference type="CDD" id="cd00118">
    <property type="entry name" value="LysM"/>
    <property type="match status" value="1"/>
</dbReference>
<evidence type="ECO:0000259" key="3">
    <source>
        <dbReference type="PROSITE" id="PS51782"/>
    </source>
</evidence>
<keyword evidence="2" id="KW-0732">Signal</keyword>
<dbReference type="Pfam" id="PF01476">
    <property type="entry name" value="LysM"/>
    <property type="match status" value="1"/>
</dbReference>
<dbReference type="SMART" id="SM00257">
    <property type="entry name" value="LysM"/>
    <property type="match status" value="1"/>
</dbReference>
<organism evidence="4 5">
    <name type="scientific">Enterococcus casseliflavus</name>
    <name type="common">Enterococcus flavescens</name>
    <dbReference type="NCBI Taxonomy" id="37734"/>
    <lineage>
        <taxon>Bacteria</taxon>
        <taxon>Bacillati</taxon>
        <taxon>Bacillota</taxon>
        <taxon>Bacilli</taxon>
        <taxon>Lactobacillales</taxon>
        <taxon>Enterococcaceae</taxon>
        <taxon>Enterococcus</taxon>
    </lineage>
</organism>
<evidence type="ECO:0000256" key="1">
    <source>
        <dbReference type="SAM" id="MobiDB-lite"/>
    </source>
</evidence>
<feature type="region of interest" description="Disordered" evidence="1">
    <location>
        <begin position="408"/>
        <end position="492"/>
    </location>
</feature>
<evidence type="ECO:0000256" key="2">
    <source>
        <dbReference type="SAM" id="SignalP"/>
    </source>
</evidence>
<feature type="compositionally biased region" description="Low complexity" evidence="1">
    <location>
        <begin position="139"/>
        <end position="152"/>
    </location>
</feature>
<feature type="compositionally biased region" description="Gly residues" evidence="1">
    <location>
        <begin position="408"/>
        <end position="446"/>
    </location>
</feature>
<name>A0AAW8UKM0_ENTCA</name>
<dbReference type="EMBL" id="JARQDV010000001">
    <property type="protein sequence ID" value="MDT2963162.1"/>
    <property type="molecule type" value="Genomic_DNA"/>
</dbReference>
<evidence type="ECO:0000313" key="4">
    <source>
        <dbReference type="EMBL" id="MDT2963162.1"/>
    </source>
</evidence>
<dbReference type="Gene3D" id="3.10.350.10">
    <property type="entry name" value="LysM domain"/>
    <property type="match status" value="1"/>
</dbReference>